<dbReference type="InterPro" id="IPR005863">
    <property type="entry name" value="UDP-N-AcMur_synth"/>
</dbReference>
<evidence type="ECO:0000256" key="4">
    <source>
        <dbReference type="ARBA" id="ARBA00022741"/>
    </source>
</evidence>
<gene>
    <name evidence="10" type="primary">murF</name>
    <name evidence="15" type="ORF">KCX82_04220</name>
</gene>
<feature type="binding site" evidence="10">
    <location>
        <begin position="114"/>
        <end position="120"/>
    </location>
    <ligand>
        <name>ATP</name>
        <dbReference type="ChEBI" id="CHEBI:30616"/>
    </ligand>
</feature>
<dbReference type="GO" id="GO:0047480">
    <property type="term" value="F:UDP-N-acetylmuramoyl-tripeptide-D-alanyl-D-alanine ligase activity"/>
    <property type="evidence" value="ECO:0007669"/>
    <property type="project" value="UniProtKB-UniRule"/>
</dbReference>
<dbReference type="InterPro" id="IPR036565">
    <property type="entry name" value="Mur-like_cat_sf"/>
</dbReference>
<feature type="domain" description="Mur ligase C-terminal" evidence="13">
    <location>
        <begin position="322"/>
        <end position="445"/>
    </location>
</feature>
<comment type="caution">
    <text evidence="15">The sequence shown here is derived from an EMBL/GenBank/DDBJ whole genome shotgun (WGS) entry which is preliminary data.</text>
</comment>
<dbReference type="Gene3D" id="3.40.1390.10">
    <property type="entry name" value="MurE/MurF, N-terminal domain"/>
    <property type="match status" value="1"/>
</dbReference>
<dbReference type="GO" id="GO:0009252">
    <property type="term" value="P:peptidoglycan biosynthetic process"/>
    <property type="evidence" value="ECO:0007669"/>
    <property type="project" value="UniProtKB-UniRule"/>
</dbReference>
<evidence type="ECO:0000256" key="7">
    <source>
        <dbReference type="ARBA" id="ARBA00022984"/>
    </source>
</evidence>
<feature type="domain" description="Mur ligase central" evidence="14">
    <location>
        <begin position="112"/>
        <end position="299"/>
    </location>
</feature>
<proteinExistence type="inferred from homology"/>
<dbReference type="Pfam" id="PF08245">
    <property type="entry name" value="Mur_ligase_M"/>
    <property type="match status" value="1"/>
</dbReference>
<dbReference type="RefSeq" id="WP_227017198.1">
    <property type="nucleotide sequence ID" value="NZ_JAGSND010000002.1"/>
</dbReference>
<dbReference type="PANTHER" id="PTHR43024">
    <property type="entry name" value="UDP-N-ACETYLMURAMOYL-TRIPEPTIDE--D-ALANYL-D-ALANINE LIGASE"/>
    <property type="match status" value="1"/>
</dbReference>
<keyword evidence="5 10" id="KW-0067">ATP-binding</keyword>
<evidence type="ECO:0000256" key="5">
    <source>
        <dbReference type="ARBA" id="ARBA00022840"/>
    </source>
</evidence>
<evidence type="ECO:0000313" key="16">
    <source>
        <dbReference type="Proteomes" id="UP000675664"/>
    </source>
</evidence>
<dbReference type="EC" id="6.3.2.10" evidence="10 11"/>
<evidence type="ECO:0000256" key="3">
    <source>
        <dbReference type="ARBA" id="ARBA00022618"/>
    </source>
</evidence>
<evidence type="ECO:0000256" key="1">
    <source>
        <dbReference type="ARBA" id="ARBA00022490"/>
    </source>
</evidence>
<evidence type="ECO:0000256" key="11">
    <source>
        <dbReference type="RuleBase" id="RU004136"/>
    </source>
</evidence>
<comment type="catalytic activity">
    <reaction evidence="10 11">
        <text>D-alanyl-D-alanine + UDP-N-acetyl-alpha-D-muramoyl-L-alanyl-gamma-D-glutamyl-meso-2,6-diaminopimelate + ATP = UDP-N-acetyl-alpha-D-muramoyl-L-alanyl-gamma-D-glutamyl-meso-2,6-diaminopimeloyl-D-alanyl-D-alanine + ADP + phosphate + H(+)</text>
        <dbReference type="Rhea" id="RHEA:28374"/>
        <dbReference type="ChEBI" id="CHEBI:15378"/>
        <dbReference type="ChEBI" id="CHEBI:30616"/>
        <dbReference type="ChEBI" id="CHEBI:43474"/>
        <dbReference type="ChEBI" id="CHEBI:57822"/>
        <dbReference type="ChEBI" id="CHEBI:61386"/>
        <dbReference type="ChEBI" id="CHEBI:83905"/>
        <dbReference type="ChEBI" id="CHEBI:456216"/>
        <dbReference type="EC" id="6.3.2.10"/>
    </reaction>
</comment>
<comment type="subcellular location">
    <subcellularLocation>
        <location evidence="10 11">Cytoplasm</location>
    </subcellularLocation>
</comment>
<evidence type="ECO:0000313" key="15">
    <source>
        <dbReference type="EMBL" id="MBR0597068.1"/>
    </source>
</evidence>
<dbReference type="Gene3D" id="3.40.1190.10">
    <property type="entry name" value="Mur-like, catalytic domain"/>
    <property type="match status" value="1"/>
</dbReference>
<keyword evidence="7 10" id="KW-0573">Peptidoglycan synthesis</keyword>
<dbReference type="Pfam" id="PF01225">
    <property type="entry name" value="Mur_ligase"/>
    <property type="match status" value="1"/>
</dbReference>
<feature type="domain" description="Mur ligase N-terminal catalytic" evidence="12">
    <location>
        <begin position="25"/>
        <end position="101"/>
    </location>
</feature>
<dbReference type="InterPro" id="IPR004101">
    <property type="entry name" value="Mur_ligase_C"/>
</dbReference>
<name>A0A8J8AZZ9_9FIRM</name>
<evidence type="ECO:0000259" key="12">
    <source>
        <dbReference type="Pfam" id="PF01225"/>
    </source>
</evidence>
<dbReference type="GO" id="GO:0005524">
    <property type="term" value="F:ATP binding"/>
    <property type="evidence" value="ECO:0007669"/>
    <property type="project" value="UniProtKB-UniRule"/>
</dbReference>
<dbReference type="HAMAP" id="MF_02019">
    <property type="entry name" value="MurF"/>
    <property type="match status" value="1"/>
</dbReference>
<keyword evidence="9 10" id="KW-0961">Cell wall biogenesis/degradation</keyword>
<dbReference type="AlphaFoldDB" id="A0A8J8AZZ9"/>
<protein>
    <recommendedName>
        <fullName evidence="10 11">UDP-N-acetylmuramoyl-tripeptide--D-alanyl-D-alanine ligase</fullName>
        <ecNumber evidence="10 11">6.3.2.10</ecNumber>
    </recommendedName>
    <alternativeName>
        <fullName evidence="10">D-alanyl-D-alanine-adding enzyme</fullName>
    </alternativeName>
</protein>
<keyword evidence="8 10" id="KW-0131">Cell cycle</keyword>
<keyword evidence="16" id="KW-1185">Reference proteome</keyword>
<accession>A0A8J8AZZ9</accession>
<keyword evidence="1 10" id="KW-0963">Cytoplasm</keyword>
<reference evidence="15" key="2">
    <citation type="submission" date="2021-04" db="EMBL/GenBank/DDBJ databases">
        <authorList>
            <person name="Liu J."/>
        </authorList>
    </citation>
    <scope>NUCLEOTIDE SEQUENCE</scope>
    <source>
        <strain evidence="15">BAD-6</strain>
    </source>
</reference>
<evidence type="ECO:0000256" key="6">
    <source>
        <dbReference type="ARBA" id="ARBA00022960"/>
    </source>
</evidence>
<evidence type="ECO:0000256" key="10">
    <source>
        <dbReference type="HAMAP-Rule" id="MF_02019"/>
    </source>
</evidence>
<dbReference type="SUPFAM" id="SSF53244">
    <property type="entry name" value="MurD-like peptide ligases, peptide-binding domain"/>
    <property type="match status" value="1"/>
</dbReference>
<dbReference type="Proteomes" id="UP000675664">
    <property type="component" value="Unassembled WGS sequence"/>
</dbReference>
<evidence type="ECO:0000259" key="14">
    <source>
        <dbReference type="Pfam" id="PF08245"/>
    </source>
</evidence>
<dbReference type="InterPro" id="IPR051046">
    <property type="entry name" value="MurCDEF_CellWall_CoF430Synth"/>
</dbReference>
<dbReference type="PANTHER" id="PTHR43024:SF1">
    <property type="entry name" value="UDP-N-ACETYLMURAMOYL-TRIPEPTIDE--D-ALANYL-D-ALANINE LIGASE"/>
    <property type="match status" value="1"/>
</dbReference>
<keyword evidence="2 10" id="KW-0436">Ligase</keyword>
<dbReference type="NCBIfam" id="TIGR01143">
    <property type="entry name" value="murF"/>
    <property type="match status" value="1"/>
</dbReference>
<dbReference type="GO" id="GO:0051301">
    <property type="term" value="P:cell division"/>
    <property type="evidence" value="ECO:0007669"/>
    <property type="project" value="UniProtKB-KW"/>
</dbReference>
<reference evidence="15" key="1">
    <citation type="submission" date="2021-04" db="EMBL/GenBank/DDBJ databases">
        <title>Sinoanaerobacter chloroacetimidivorans sp. nov., an obligate anaerobic bacterium isolated from anaerobic sludge.</title>
        <authorList>
            <person name="Bao Y."/>
        </authorList>
    </citation>
    <scope>NUCLEOTIDE SEQUENCE</scope>
    <source>
        <strain evidence="15">BAD-6</strain>
    </source>
</reference>
<evidence type="ECO:0000256" key="9">
    <source>
        <dbReference type="ARBA" id="ARBA00023316"/>
    </source>
</evidence>
<comment type="function">
    <text evidence="10 11">Involved in cell wall formation. Catalyzes the final step in the synthesis of UDP-N-acetylmuramoyl-pentapeptide, the precursor of murein.</text>
</comment>
<dbReference type="InterPro" id="IPR036615">
    <property type="entry name" value="Mur_ligase_C_dom_sf"/>
</dbReference>
<dbReference type="SUPFAM" id="SSF63418">
    <property type="entry name" value="MurE/MurF N-terminal domain"/>
    <property type="match status" value="1"/>
</dbReference>
<dbReference type="EMBL" id="JAGSND010000002">
    <property type="protein sequence ID" value="MBR0597068.1"/>
    <property type="molecule type" value="Genomic_DNA"/>
</dbReference>
<dbReference type="Pfam" id="PF02875">
    <property type="entry name" value="Mur_ligase_C"/>
    <property type="match status" value="1"/>
</dbReference>
<dbReference type="GO" id="GO:0071555">
    <property type="term" value="P:cell wall organization"/>
    <property type="evidence" value="ECO:0007669"/>
    <property type="project" value="UniProtKB-KW"/>
</dbReference>
<organism evidence="15 16">
    <name type="scientific">Sinanaerobacter chloroacetimidivorans</name>
    <dbReference type="NCBI Taxonomy" id="2818044"/>
    <lineage>
        <taxon>Bacteria</taxon>
        <taxon>Bacillati</taxon>
        <taxon>Bacillota</taxon>
        <taxon>Clostridia</taxon>
        <taxon>Peptostreptococcales</taxon>
        <taxon>Anaerovoracaceae</taxon>
        <taxon>Sinanaerobacter</taxon>
    </lineage>
</organism>
<evidence type="ECO:0000256" key="8">
    <source>
        <dbReference type="ARBA" id="ARBA00023306"/>
    </source>
</evidence>
<dbReference type="UniPathway" id="UPA00219"/>
<comment type="pathway">
    <text evidence="10 11">Cell wall biogenesis; peptidoglycan biosynthesis.</text>
</comment>
<comment type="similarity">
    <text evidence="10">Belongs to the MurCDEF family. MurF subfamily.</text>
</comment>
<dbReference type="InterPro" id="IPR000713">
    <property type="entry name" value="Mur_ligase_N"/>
</dbReference>
<keyword evidence="3 10" id="KW-0132">Cell division</keyword>
<keyword evidence="6 10" id="KW-0133">Cell shape</keyword>
<dbReference type="Gene3D" id="3.90.190.20">
    <property type="entry name" value="Mur ligase, C-terminal domain"/>
    <property type="match status" value="1"/>
</dbReference>
<keyword evidence="4 10" id="KW-0547">Nucleotide-binding</keyword>
<dbReference type="GO" id="GO:0005737">
    <property type="term" value="C:cytoplasm"/>
    <property type="evidence" value="ECO:0007669"/>
    <property type="project" value="UniProtKB-SubCell"/>
</dbReference>
<dbReference type="InterPro" id="IPR035911">
    <property type="entry name" value="MurE/MurF_N"/>
</dbReference>
<sequence length="458" mass="50213">MMRITIEQIVKAVNGTLIRGTGKGEIEGVSIDSRKVTPKDVFFPLLGENHDAHVFIPEVVEKGCSAVVVSKEPELPAAKDTVHVILVKDTTKALQDLAAYYLSLFELKKVGVTGSTGKTTTKEMLYWILSEKYQTARNIGNFNNHIGLPLTIFTLEKGTEAAVFEMGMSEFGEIDLLADLVRPDIGIITNIGASHIENLGSRENILKAKLEITNYFQSDNILIVNEDLELLSKEKTKGNYRLITAGSTGRSSFILSNIRDHGEDGIEFAVEHKGELQDFRLFVPGRHNAYNGVLAVAAAACLGISMKEAAEGLKKMVITDKRLNIKGKNGMKIIDDTYNASPDSMRAAIDVLISTIGVRKIAILGDMFELGEKTKQFHYEIGQYAGEQGVDLVIAVGSLARHIAEGALTKLEKNKVIHYETKELLMKDIGSMISSGDVILLKGSRGMAMDQVVKRIME</sequence>
<dbReference type="InterPro" id="IPR013221">
    <property type="entry name" value="Mur_ligase_cen"/>
</dbReference>
<dbReference type="GO" id="GO:0008360">
    <property type="term" value="P:regulation of cell shape"/>
    <property type="evidence" value="ECO:0007669"/>
    <property type="project" value="UniProtKB-KW"/>
</dbReference>
<evidence type="ECO:0000259" key="13">
    <source>
        <dbReference type="Pfam" id="PF02875"/>
    </source>
</evidence>
<dbReference type="SUPFAM" id="SSF53623">
    <property type="entry name" value="MurD-like peptide ligases, catalytic domain"/>
    <property type="match status" value="1"/>
</dbReference>
<evidence type="ECO:0000256" key="2">
    <source>
        <dbReference type="ARBA" id="ARBA00022598"/>
    </source>
</evidence>